<feature type="compositionally biased region" description="Polar residues" evidence="1">
    <location>
        <begin position="98"/>
        <end position="110"/>
    </location>
</feature>
<dbReference type="Proteomes" id="UP001168972">
    <property type="component" value="Unassembled WGS sequence"/>
</dbReference>
<accession>A0AA39KVJ8</accession>
<feature type="compositionally biased region" description="Basic and acidic residues" evidence="1">
    <location>
        <begin position="189"/>
        <end position="199"/>
    </location>
</feature>
<reference evidence="2" key="2">
    <citation type="submission" date="2023-03" db="EMBL/GenBank/DDBJ databases">
        <authorList>
            <person name="Inwood S.N."/>
            <person name="Skelly J.G."/>
            <person name="Guhlin J."/>
            <person name="Harrop T.W.R."/>
            <person name="Goldson S.G."/>
            <person name="Dearden P.K."/>
        </authorList>
    </citation>
    <scope>NUCLEOTIDE SEQUENCE</scope>
    <source>
        <strain evidence="2">Lincoln</strain>
        <tissue evidence="2">Whole body</tissue>
    </source>
</reference>
<keyword evidence="3" id="KW-1185">Reference proteome</keyword>
<evidence type="ECO:0000313" key="2">
    <source>
        <dbReference type="EMBL" id="KAK0175360.1"/>
    </source>
</evidence>
<feature type="compositionally biased region" description="Gly residues" evidence="1">
    <location>
        <begin position="890"/>
        <end position="907"/>
    </location>
</feature>
<reference evidence="2" key="1">
    <citation type="journal article" date="2023" name="bioRxiv">
        <title>Scaffold-level genome assemblies of two parasitoid biocontrol wasps reveal the parthenogenesis mechanism and an associated novel virus.</title>
        <authorList>
            <person name="Inwood S."/>
            <person name="Skelly J."/>
            <person name="Guhlin J."/>
            <person name="Harrop T."/>
            <person name="Goldson S."/>
            <person name="Dearden P."/>
        </authorList>
    </citation>
    <scope>NUCLEOTIDE SEQUENCE</scope>
    <source>
        <strain evidence="2">Lincoln</strain>
        <tissue evidence="2">Whole body</tissue>
    </source>
</reference>
<feature type="compositionally biased region" description="Basic and acidic residues" evidence="1">
    <location>
        <begin position="264"/>
        <end position="278"/>
    </location>
</feature>
<gene>
    <name evidence="2" type="ORF">PV327_009114</name>
</gene>
<feature type="region of interest" description="Disordered" evidence="1">
    <location>
        <begin position="90"/>
        <end position="116"/>
    </location>
</feature>
<dbReference type="AlphaFoldDB" id="A0AA39KVJ8"/>
<feature type="compositionally biased region" description="Gly residues" evidence="1">
    <location>
        <begin position="739"/>
        <end position="881"/>
    </location>
</feature>
<feature type="compositionally biased region" description="Polar residues" evidence="1">
    <location>
        <begin position="200"/>
        <end position="210"/>
    </location>
</feature>
<dbReference type="EMBL" id="JAQQBR010000005">
    <property type="protein sequence ID" value="KAK0175360.1"/>
    <property type="molecule type" value="Genomic_DNA"/>
</dbReference>
<name>A0AA39KVJ8_MICHY</name>
<sequence length="1005" mass="104565">MEMPINLVANGSQDIRFATANMRAHNSQRQQATALCTIVSIFIVFILDVHGANSRSVIPDDQVIENSQPKANDQLDTRLKIVEENLGLVEDDPEHNNAGKSTIDSGSSIKVTGATKDQGIRRFDSNVETEIDESNKSAVKSQIIADKPAQDDLITKVITVNDQAQDVERLLNDDSNQQKRSVSSAKGEINVDVKEKDGESNNQAEKATKSVDNINVEPLPELIPVTVDHVNPYQGILPEVDNARKSLIIAAEEENKEQEEEEIRNERSHDTKEEKKLESPQQSKVQQWKEQALFLQGQLKNNSFLQRLKEQAIDVLPDIPKFTELQLLQALKTISSKFNLGSTESYIKSMNTTMLSENELEIIKCAEGLIAEKQRQSFSENLFECIRGLSILNCMRIFIWPVIVDNVPESISQNFPEIPIEISVSDWLPGNRDKPKNIRATGEINQQRLITPELIVSNILKDALESNVHDDNLPTYINSENETLIKLLTPGQIEILKTAEKFLPQSAREEYSNSMFSCVRRFEYFSCIKYFAWPMVKQYFPALPEFPNYQSWYPSTITVYPDYPIVPFPFVQEENGQLPEVVEAEAIRSRIPQPEALIAHILENTLNQQSRQPTSSLITPSMIDAKYVTPEQLTSIQMAEQLIPEEHRNEFLTKTMECIKQHGYLTCTKYLTWPAIRNWQTQFPNFPDLSTWFGTYATPQFPDLISLIPQPPSLSGLIPSITVSGSGQNNAGSISGTVSTGGGQSGQGGGQLGGGGSGGGQGGGGGQIGGSGGGGGGVQGGSGGQIGGGGQSGSGGSHGGSGGHLGGGAIIGGGSQIGSGGGGGGQGGSSGGQISTDGGGNNQGGGSAQLGGGGQGGSGGQISSGGSSQGGTGGSTGGQGSSGIIIIIPPGGGQGGSGGGTSGGQINTGGSSNSGGANIGGSTGGSQGGGGGSLPGNTGGGITWGGQGSSGGDTGGGGGQGGTGGGSGGGGVQGGNGGGVNWGGSGGNTGGGNQGGGNGGMFGSM</sequence>
<organism evidence="2 3">
    <name type="scientific">Microctonus hyperodae</name>
    <name type="common">Parasitoid wasp</name>
    <dbReference type="NCBI Taxonomy" id="165561"/>
    <lineage>
        <taxon>Eukaryota</taxon>
        <taxon>Metazoa</taxon>
        <taxon>Ecdysozoa</taxon>
        <taxon>Arthropoda</taxon>
        <taxon>Hexapoda</taxon>
        <taxon>Insecta</taxon>
        <taxon>Pterygota</taxon>
        <taxon>Neoptera</taxon>
        <taxon>Endopterygota</taxon>
        <taxon>Hymenoptera</taxon>
        <taxon>Apocrita</taxon>
        <taxon>Ichneumonoidea</taxon>
        <taxon>Braconidae</taxon>
        <taxon>Euphorinae</taxon>
        <taxon>Microctonus</taxon>
    </lineage>
</organism>
<dbReference type="PRINTS" id="PR01228">
    <property type="entry name" value="EGGSHELL"/>
</dbReference>
<feature type="region of interest" description="Disordered" evidence="1">
    <location>
        <begin position="732"/>
        <end position="1005"/>
    </location>
</feature>
<comment type="caution">
    <text evidence="2">The sequence shown here is derived from an EMBL/GenBank/DDBJ whole genome shotgun (WGS) entry which is preliminary data.</text>
</comment>
<feature type="compositionally biased region" description="Polar residues" evidence="1">
    <location>
        <begin position="173"/>
        <end position="184"/>
    </location>
</feature>
<feature type="compositionally biased region" description="Gly residues" evidence="1">
    <location>
        <begin position="917"/>
        <end position="1005"/>
    </location>
</feature>
<feature type="region of interest" description="Disordered" evidence="1">
    <location>
        <begin position="170"/>
        <end position="210"/>
    </location>
</feature>
<proteinExistence type="predicted"/>
<protein>
    <submittedName>
        <fullName evidence="2">Uncharacterized protein</fullName>
    </submittedName>
</protein>
<feature type="region of interest" description="Disordered" evidence="1">
    <location>
        <begin position="251"/>
        <end position="284"/>
    </location>
</feature>
<feature type="compositionally biased region" description="Acidic residues" evidence="1">
    <location>
        <begin position="251"/>
        <end position="263"/>
    </location>
</feature>
<evidence type="ECO:0000313" key="3">
    <source>
        <dbReference type="Proteomes" id="UP001168972"/>
    </source>
</evidence>
<evidence type="ECO:0000256" key="1">
    <source>
        <dbReference type="SAM" id="MobiDB-lite"/>
    </source>
</evidence>